<dbReference type="InterPro" id="IPR003918">
    <property type="entry name" value="NADH_UbQ_OxRdtase"/>
</dbReference>
<keyword evidence="10" id="KW-1185">Reference proteome</keyword>
<feature type="transmembrane region" description="Helical" evidence="7">
    <location>
        <begin position="226"/>
        <end position="247"/>
    </location>
</feature>
<dbReference type="PRINTS" id="PR01437">
    <property type="entry name" value="NUOXDRDTASE4"/>
</dbReference>
<feature type="transmembrane region" description="Helical" evidence="7">
    <location>
        <begin position="82"/>
        <end position="109"/>
    </location>
</feature>
<feature type="transmembrane region" description="Helical" evidence="7">
    <location>
        <begin position="321"/>
        <end position="342"/>
    </location>
</feature>
<dbReference type="EMBL" id="FRDN01000007">
    <property type="protein sequence ID" value="SHN72036.1"/>
    <property type="molecule type" value="Genomic_DNA"/>
</dbReference>
<feature type="transmembrane region" description="Helical" evidence="7">
    <location>
        <begin position="391"/>
        <end position="413"/>
    </location>
</feature>
<comment type="similarity">
    <text evidence="2">Belongs to the complex I subunit 4 family.</text>
</comment>
<dbReference type="Pfam" id="PF00361">
    <property type="entry name" value="Proton_antipo_M"/>
    <property type="match status" value="1"/>
</dbReference>
<dbReference type="RefSeq" id="WP_072772679.1">
    <property type="nucleotide sequence ID" value="NZ_FRDN01000007.1"/>
</dbReference>
<evidence type="ECO:0000256" key="1">
    <source>
        <dbReference type="ARBA" id="ARBA00004127"/>
    </source>
</evidence>
<accession>A0A1M7TMX5</accession>
<dbReference type="NCBIfam" id="TIGR01972">
    <property type="entry name" value="NDH_I_M"/>
    <property type="match status" value="1"/>
</dbReference>
<dbReference type="GO" id="GO:0003954">
    <property type="term" value="F:NADH dehydrogenase activity"/>
    <property type="evidence" value="ECO:0007669"/>
    <property type="project" value="TreeGrafter"/>
</dbReference>
<dbReference type="InterPro" id="IPR001750">
    <property type="entry name" value="ND/Mrp_TM"/>
</dbReference>
<evidence type="ECO:0000256" key="7">
    <source>
        <dbReference type="SAM" id="Phobius"/>
    </source>
</evidence>
<dbReference type="GO" id="GO:0012505">
    <property type="term" value="C:endomembrane system"/>
    <property type="evidence" value="ECO:0007669"/>
    <property type="project" value="UniProtKB-SubCell"/>
</dbReference>
<protein>
    <submittedName>
        <fullName evidence="9">NADH dehydrogenase subunit M</fullName>
    </submittedName>
</protein>
<evidence type="ECO:0000313" key="10">
    <source>
        <dbReference type="Proteomes" id="UP000184010"/>
    </source>
</evidence>
<evidence type="ECO:0000256" key="6">
    <source>
        <dbReference type="RuleBase" id="RU000320"/>
    </source>
</evidence>
<evidence type="ECO:0000256" key="4">
    <source>
        <dbReference type="ARBA" id="ARBA00022989"/>
    </source>
</evidence>
<comment type="subcellular location">
    <subcellularLocation>
        <location evidence="1">Endomembrane system</location>
        <topology evidence="1">Multi-pass membrane protein</topology>
    </subcellularLocation>
    <subcellularLocation>
        <location evidence="6">Membrane</location>
        <topology evidence="6">Multi-pass membrane protein</topology>
    </subcellularLocation>
</comment>
<evidence type="ECO:0000313" key="9">
    <source>
        <dbReference type="EMBL" id="SHN72036.1"/>
    </source>
</evidence>
<feature type="transmembrane region" description="Helical" evidence="7">
    <location>
        <begin position="425"/>
        <end position="452"/>
    </location>
</feature>
<dbReference type="GO" id="GO:0048039">
    <property type="term" value="F:ubiquinone binding"/>
    <property type="evidence" value="ECO:0007669"/>
    <property type="project" value="TreeGrafter"/>
</dbReference>
<keyword evidence="5 7" id="KW-0472">Membrane</keyword>
<dbReference type="GO" id="GO:0015990">
    <property type="term" value="P:electron transport coupled proton transport"/>
    <property type="evidence" value="ECO:0007669"/>
    <property type="project" value="TreeGrafter"/>
</dbReference>
<feature type="transmembrane region" description="Helical" evidence="7">
    <location>
        <begin position="39"/>
        <end position="62"/>
    </location>
</feature>
<dbReference type="GO" id="GO:0042773">
    <property type="term" value="P:ATP synthesis coupled electron transport"/>
    <property type="evidence" value="ECO:0007669"/>
    <property type="project" value="InterPro"/>
</dbReference>
<feature type="transmembrane region" description="Helical" evidence="7">
    <location>
        <begin position="177"/>
        <end position="197"/>
    </location>
</feature>
<feature type="domain" description="NADH:quinone oxidoreductase/Mrp antiporter transmembrane" evidence="8">
    <location>
        <begin position="138"/>
        <end position="430"/>
    </location>
</feature>
<evidence type="ECO:0000256" key="2">
    <source>
        <dbReference type="ARBA" id="ARBA00009025"/>
    </source>
</evidence>
<organism evidence="9 10">
    <name type="scientific">Desulfitobacterium chlororespirans DSM 11544</name>
    <dbReference type="NCBI Taxonomy" id="1121395"/>
    <lineage>
        <taxon>Bacteria</taxon>
        <taxon>Bacillati</taxon>
        <taxon>Bacillota</taxon>
        <taxon>Clostridia</taxon>
        <taxon>Eubacteriales</taxon>
        <taxon>Desulfitobacteriaceae</taxon>
        <taxon>Desulfitobacterium</taxon>
    </lineage>
</organism>
<gene>
    <name evidence="9" type="ORF">SAMN02745215_02241</name>
</gene>
<dbReference type="AlphaFoldDB" id="A0A1M7TMX5"/>
<feature type="transmembrane region" description="Helical" evidence="7">
    <location>
        <begin position="121"/>
        <end position="138"/>
    </location>
</feature>
<dbReference type="STRING" id="1121395.SAMN02745215_02241"/>
<dbReference type="PANTHER" id="PTHR43507:SF4">
    <property type="entry name" value="PROTON-TRANSLOCATING NADH-QUINONE OXIDOREDUCTASE, CHAIN M"/>
    <property type="match status" value="1"/>
</dbReference>
<dbReference type="GO" id="GO:0016020">
    <property type="term" value="C:membrane"/>
    <property type="evidence" value="ECO:0007669"/>
    <property type="project" value="UniProtKB-SubCell"/>
</dbReference>
<feature type="transmembrane region" description="Helical" evidence="7">
    <location>
        <begin position="144"/>
        <end position="165"/>
    </location>
</feature>
<dbReference type="InterPro" id="IPR010227">
    <property type="entry name" value="NADH_Q_OxRdtase_chainM/4"/>
</dbReference>
<evidence type="ECO:0000256" key="3">
    <source>
        <dbReference type="ARBA" id="ARBA00022692"/>
    </source>
</evidence>
<evidence type="ECO:0000256" key="5">
    <source>
        <dbReference type="ARBA" id="ARBA00023136"/>
    </source>
</evidence>
<proteinExistence type="inferred from homology"/>
<keyword evidence="4 7" id="KW-1133">Transmembrane helix</keyword>
<reference evidence="10" key="1">
    <citation type="submission" date="2016-12" db="EMBL/GenBank/DDBJ databases">
        <authorList>
            <person name="Varghese N."/>
            <person name="Submissions S."/>
        </authorList>
    </citation>
    <scope>NUCLEOTIDE SEQUENCE [LARGE SCALE GENOMIC DNA]</scope>
    <source>
        <strain evidence="10">DSM 11544</strain>
    </source>
</reference>
<feature type="transmembrane region" description="Helical" evidence="7">
    <location>
        <begin position="473"/>
        <end position="494"/>
    </location>
</feature>
<dbReference type="GO" id="GO:0008137">
    <property type="term" value="F:NADH dehydrogenase (ubiquinone) activity"/>
    <property type="evidence" value="ECO:0007669"/>
    <property type="project" value="InterPro"/>
</dbReference>
<sequence>MSYLALQPEVGSFILPFALLAPILAAFIIVFLPKEEGKTIKLVAALGTLTSLLLSLYVFFAYDRSLAGMQFNLTIPLIPDIGVNLAFGVDGISIPMLLLTNLIAFTAVYSSWNIENRVKEFFVLLLILIAGVMGTFIARDLFIFFLFYEIVVIPIYIMVIIWGSTKRVTKEYAGMKLTIYLLLGSALLLVAMVSLWVNATNQLAAMGQGPTFMFDELARLQYSETFQIICFGLLAVGFGSLISMFPFHSWSPDGYAGAPTAVSMIHAGVLKKIGGYGLIRLGLMVFPLGAKFWAPVIAVLAVVNVLYAAFIALAQKDLKYVVGYSSVSHMGYVLIAVAALNITSINGAVAMMFAHGVMSALFFSMIGFIYEKTHTRNIAELGGLAHQMPRLAVGFLLAGMAGLGLPGTVNFIGEFTIFIGTVKVLPVHAVAGIAGIIFTAVYSLRLIANVLFGPRRKEWDHLKDLRGPELVPLVVLVFVIIITGVFPNTVLQLIDTGVQSSGLAKVLEAVTQAKMGGLF</sequence>
<feature type="transmembrane region" description="Helical" evidence="7">
    <location>
        <begin position="12"/>
        <end position="32"/>
    </location>
</feature>
<name>A0A1M7TMX5_9FIRM</name>
<dbReference type="Proteomes" id="UP000184010">
    <property type="component" value="Unassembled WGS sequence"/>
</dbReference>
<feature type="transmembrane region" description="Helical" evidence="7">
    <location>
        <begin position="348"/>
        <end position="370"/>
    </location>
</feature>
<feature type="transmembrane region" description="Helical" evidence="7">
    <location>
        <begin position="292"/>
        <end position="314"/>
    </location>
</feature>
<keyword evidence="3 6" id="KW-0812">Transmembrane</keyword>
<evidence type="ECO:0000259" key="8">
    <source>
        <dbReference type="Pfam" id="PF00361"/>
    </source>
</evidence>
<feature type="transmembrane region" description="Helical" evidence="7">
    <location>
        <begin position="268"/>
        <end position="286"/>
    </location>
</feature>
<dbReference type="PANTHER" id="PTHR43507">
    <property type="entry name" value="NADH-UBIQUINONE OXIDOREDUCTASE CHAIN 4"/>
    <property type="match status" value="1"/>
</dbReference>